<feature type="transmembrane region" description="Helical" evidence="7">
    <location>
        <begin position="566"/>
        <end position="590"/>
    </location>
</feature>
<evidence type="ECO:0000313" key="9">
    <source>
        <dbReference type="EMBL" id="CAE8624334.1"/>
    </source>
</evidence>
<dbReference type="InterPro" id="IPR004680">
    <property type="entry name" value="Cit_transptr-like_dom"/>
</dbReference>
<dbReference type="PANTHER" id="PTHR43652">
    <property type="entry name" value="BASIC AMINO ACID ANTIPORTER YFCC-RELATED"/>
    <property type="match status" value="1"/>
</dbReference>
<dbReference type="Pfam" id="PF03600">
    <property type="entry name" value="CitMHS"/>
    <property type="match status" value="1"/>
</dbReference>
<proteinExistence type="predicted"/>
<feature type="transmembrane region" description="Helical" evidence="7">
    <location>
        <begin position="644"/>
        <end position="669"/>
    </location>
</feature>
<dbReference type="GO" id="GO:0055085">
    <property type="term" value="P:transmembrane transport"/>
    <property type="evidence" value="ECO:0007669"/>
    <property type="project" value="InterPro"/>
</dbReference>
<keyword evidence="2" id="KW-0813">Transport</keyword>
<evidence type="ECO:0000256" key="1">
    <source>
        <dbReference type="ARBA" id="ARBA00004141"/>
    </source>
</evidence>
<evidence type="ECO:0000256" key="2">
    <source>
        <dbReference type="ARBA" id="ARBA00022448"/>
    </source>
</evidence>
<feature type="non-terminal residue" evidence="9">
    <location>
        <position position="1"/>
    </location>
</feature>
<evidence type="ECO:0000256" key="7">
    <source>
        <dbReference type="SAM" id="Phobius"/>
    </source>
</evidence>
<keyword evidence="3 7" id="KW-0812">Transmembrane</keyword>
<dbReference type="PANTHER" id="PTHR43652:SF2">
    <property type="entry name" value="BASIC AMINO ACID ANTIPORTER YFCC-RELATED"/>
    <property type="match status" value="1"/>
</dbReference>
<dbReference type="OrthoDB" id="442352at2759"/>
<reference evidence="9" key="1">
    <citation type="submission" date="2021-02" db="EMBL/GenBank/DDBJ databases">
        <authorList>
            <person name="Dougan E. K."/>
            <person name="Rhodes N."/>
            <person name="Thang M."/>
            <person name="Chan C."/>
        </authorList>
    </citation>
    <scope>NUCLEOTIDE SEQUENCE</scope>
</reference>
<feature type="transmembrane region" description="Helical" evidence="7">
    <location>
        <begin position="448"/>
        <end position="469"/>
    </location>
</feature>
<comment type="subcellular location">
    <subcellularLocation>
        <location evidence="1">Membrane</location>
        <topology evidence="1">Multi-pass membrane protein</topology>
    </subcellularLocation>
</comment>
<evidence type="ECO:0000256" key="4">
    <source>
        <dbReference type="ARBA" id="ARBA00022737"/>
    </source>
</evidence>
<feature type="transmembrane region" description="Helical" evidence="7">
    <location>
        <begin position="952"/>
        <end position="970"/>
    </location>
</feature>
<gene>
    <name evidence="9" type="ORF">PGLA1383_LOCUS41462</name>
</gene>
<feature type="transmembrane region" description="Helical" evidence="7">
    <location>
        <begin position="1032"/>
        <end position="1055"/>
    </location>
</feature>
<comment type="caution">
    <text evidence="9">The sequence shown here is derived from an EMBL/GenBank/DDBJ whole genome shotgun (WGS) entry which is preliminary data.</text>
</comment>
<organism evidence="9 10">
    <name type="scientific">Polarella glacialis</name>
    <name type="common">Dinoflagellate</name>
    <dbReference type="NCBI Taxonomy" id="89957"/>
    <lineage>
        <taxon>Eukaryota</taxon>
        <taxon>Sar</taxon>
        <taxon>Alveolata</taxon>
        <taxon>Dinophyceae</taxon>
        <taxon>Suessiales</taxon>
        <taxon>Suessiaceae</taxon>
        <taxon>Polarella</taxon>
    </lineage>
</organism>
<sequence length="1097" mass="118211">ARSGCSTCQARSCASASESDLGGGEGEGIADSNVAFGGLSKTIHRGFKFDRMFQSDGLTPESVLELDQLALMSMKTQDAPRSVMEKIVRLLRDFGEKKDLERYGRYMQKKKHPAQLHRVLARTKFGIMIIVCSLCSDFVYNQIGAFDVTPSEFCLRCCVRIKVTVGLAACFSCTRKPNQRIMIGQVAMLNFSRAQGPPQRFPTCQGLADDVRAQRNSVWIDEMESNATEEGATKFRAASQSFFEELKLNLARVDAFYATQEKKAQRDYERLCTSFTGGEDQVAEIVELQERLVKLTDFGSMNTEGFRKIAKKFDKKVGVGGSPVSPKASTKSEAASLFLWAASAATSSLDKDISSAPRLQEYLLESLPNYSFAQAEERLAPFKEALQATLDGETSTGLPIAAADLNDEHLGLSRSSSFHYPAQQLQESLKKKQVGLGRMKKAAGLLRASMWLLVLSVCICLLASANLNAKLTPKSWLVIWVVLVALVLLIKGAETDGVMMGGTLLLNVTGVLTQDEAWAAFSNDVVLAVASLGGISSVLGRTGVIDAAFGPFLGSPTSYRVALFRVAVPTVLFNVGISNTCVMSCLMPVVEKWSADIGIHQAMFLMPISYLLLVSGLIAMFSTSTNLVCQGQLASNGYPQFDQFALAIPGLVCTVAALLYLMVVVPIVLHRFDVKPGKGDLVNAATFRCHTNTRSGFSVWVQVVGHATAGHSLETSGLLSNLCNGIDDVLYCERYGESIESITPSSELKLDDIVYLRTSTDSIVKLQEMVGVKLLTQDQSEMPSMLGNERELVKVVLGSGSPLIGHPLHGAKDRAKYGSSIVAYRPIDALHTKSTLEQPIMDRSVPGIGASYSTTLLRQGDSILFSAPVEFYPAFRDSNDFIVVSRVTRAEGQSRLRDRLPPHAGPISGGILMVMILLVATATVPLLQGVFLALVALIMTSCTTLDDAIKAVKLRTVCVIVGAFGLGKAIGKEHVADVLAEVLIYLLAPLGATGFLAAIFMATVALGIVFHGTAVVILMFPVCEHVADQAGIPIHQVMGVLCLAACCQLLSPISYQTNLMAFSAGGYEFADFTRVGAGLVIVVGVLGIPMCQWCFPA</sequence>
<feature type="transmembrane region" description="Helical" evidence="7">
    <location>
        <begin position="602"/>
        <end position="624"/>
    </location>
</feature>
<feature type="domain" description="SPX" evidence="8">
    <location>
        <begin position="85"/>
        <end position="327"/>
    </location>
</feature>
<accession>A0A813GBY5</accession>
<dbReference type="GO" id="GO:0005886">
    <property type="term" value="C:plasma membrane"/>
    <property type="evidence" value="ECO:0007669"/>
    <property type="project" value="TreeGrafter"/>
</dbReference>
<dbReference type="EMBL" id="CAJNNV010028360">
    <property type="protein sequence ID" value="CAE8624334.1"/>
    <property type="molecule type" value="Genomic_DNA"/>
</dbReference>
<feature type="transmembrane region" description="Helical" evidence="7">
    <location>
        <begin position="1075"/>
        <end position="1095"/>
    </location>
</feature>
<evidence type="ECO:0000256" key="3">
    <source>
        <dbReference type="ARBA" id="ARBA00022692"/>
    </source>
</evidence>
<dbReference type="Proteomes" id="UP000654075">
    <property type="component" value="Unassembled WGS sequence"/>
</dbReference>
<name>A0A813GBY5_POLGL</name>
<feature type="transmembrane region" description="Helical" evidence="7">
    <location>
        <begin position="476"/>
        <end position="493"/>
    </location>
</feature>
<keyword evidence="10" id="KW-1185">Reference proteome</keyword>
<feature type="transmembrane region" description="Helical" evidence="7">
    <location>
        <begin position="990"/>
        <end position="1020"/>
    </location>
</feature>
<evidence type="ECO:0000313" key="10">
    <source>
        <dbReference type="Proteomes" id="UP000654075"/>
    </source>
</evidence>
<feature type="transmembrane region" description="Helical" evidence="7">
    <location>
        <begin position="926"/>
        <end position="945"/>
    </location>
</feature>
<evidence type="ECO:0000256" key="5">
    <source>
        <dbReference type="ARBA" id="ARBA00022989"/>
    </source>
</evidence>
<keyword evidence="5 7" id="KW-1133">Transmembrane helix</keyword>
<dbReference type="CDD" id="cd14447">
    <property type="entry name" value="SPX"/>
    <property type="match status" value="1"/>
</dbReference>
<keyword evidence="4" id="KW-0677">Repeat</keyword>
<evidence type="ECO:0000259" key="8">
    <source>
        <dbReference type="PROSITE" id="PS51382"/>
    </source>
</evidence>
<keyword evidence="6 7" id="KW-0472">Membrane</keyword>
<dbReference type="InterPro" id="IPR004331">
    <property type="entry name" value="SPX_dom"/>
</dbReference>
<dbReference type="PROSITE" id="PS51382">
    <property type="entry name" value="SPX"/>
    <property type="match status" value="1"/>
</dbReference>
<protein>
    <recommendedName>
        <fullName evidence="8">SPX domain-containing protein</fullName>
    </recommendedName>
</protein>
<evidence type="ECO:0000256" key="6">
    <source>
        <dbReference type="ARBA" id="ARBA00023136"/>
    </source>
</evidence>
<dbReference type="InterPro" id="IPR051679">
    <property type="entry name" value="DASS-Related_Transporters"/>
</dbReference>
<dbReference type="AlphaFoldDB" id="A0A813GBY5"/>